<protein>
    <submittedName>
        <fullName evidence="1">3365_t:CDS:1</fullName>
    </submittedName>
</protein>
<feature type="non-terminal residue" evidence="1">
    <location>
        <position position="128"/>
    </location>
</feature>
<comment type="caution">
    <text evidence="1">The sequence shown here is derived from an EMBL/GenBank/DDBJ whole genome shotgun (WGS) entry which is preliminary data.</text>
</comment>
<dbReference type="EMBL" id="CAJVPT010046877">
    <property type="protein sequence ID" value="CAG8738917.1"/>
    <property type="molecule type" value="Genomic_DNA"/>
</dbReference>
<proteinExistence type="predicted"/>
<keyword evidence="2" id="KW-1185">Reference proteome</keyword>
<organism evidence="1 2">
    <name type="scientific">Acaulospora colombiana</name>
    <dbReference type="NCBI Taxonomy" id="27376"/>
    <lineage>
        <taxon>Eukaryota</taxon>
        <taxon>Fungi</taxon>
        <taxon>Fungi incertae sedis</taxon>
        <taxon>Mucoromycota</taxon>
        <taxon>Glomeromycotina</taxon>
        <taxon>Glomeromycetes</taxon>
        <taxon>Diversisporales</taxon>
        <taxon>Acaulosporaceae</taxon>
        <taxon>Acaulospora</taxon>
    </lineage>
</organism>
<sequence>MIVQVGSTDRASSVPEFCSSLQKSSAARRTHSRSAPSFSGSFESHSAMQRRQLEAQSVRGVYNKNWGRSEERGVREADYNEFITTSPRPSPHHRDHQSTRQFRSDLARARCATRAPDTLIHIGHSQWD</sequence>
<name>A0ACA9Q6S9_9GLOM</name>
<reference evidence="1" key="1">
    <citation type="submission" date="2021-06" db="EMBL/GenBank/DDBJ databases">
        <authorList>
            <person name="Kallberg Y."/>
            <person name="Tangrot J."/>
            <person name="Rosling A."/>
        </authorList>
    </citation>
    <scope>NUCLEOTIDE SEQUENCE</scope>
    <source>
        <strain evidence="1">CL356</strain>
    </source>
</reference>
<dbReference type="Proteomes" id="UP000789525">
    <property type="component" value="Unassembled WGS sequence"/>
</dbReference>
<gene>
    <name evidence="1" type="ORF">ACOLOM_LOCUS12055</name>
</gene>
<evidence type="ECO:0000313" key="2">
    <source>
        <dbReference type="Proteomes" id="UP000789525"/>
    </source>
</evidence>
<evidence type="ECO:0000313" key="1">
    <source>
        <dbReference type="EMBL" id="CAG8738917.1"/>
    </source>
</evidence>
<accession>A0ACA9Q6S9</accession>